<keyword evidence="2 4" id="KW-0863">Zinc-finger</keyword>
<gene>
    <name evidence="7" type="ORF">PSON_ATCC_30995.1.T1050062</name>
</gene>
<evidence type="ECO:0000259" key="6">
    <source>
        <dbReference type="PROSITE" id="PS50089"/>
    </source>
</evidence>
<keyword evidence="5" id="KW-0472">Membrane</keyword>
<keyword evidence="8" id="KW-1185">Reference proteome</keyword>
<evidence type="ECO:0000256" key="4">
    <source>
        <dbReference type="PROSITE-ProRule" id="PRU00175"/>
    </source>
</evidence>
<name>A0A8S1QF51_9CILI</name>
<dbReference type="PROSITE" id="PS50089">
    <property type="entry name" value="ZF_RING_2"/>
    <property type="match status" value="1"/>
</dbReference>
<comment type="caution">
    <text evidence="7">The sequence shown here is derived from an EMBL/GenBank/DDBJ whole genome shotgun (WGS) entry which is preliminary data.</text>
</comment>
<protein>
    <recommendedName>
        <fullName evidence="6">RING-type domain-containing protein</fullName>
    </recommendedName>
</protein>
<dbReference type="GO" id="GO:0016567">
    <property type="term" value="P:protein ubiquitination"/>
    <property type="evidence" value="ECO:0007669"/>
    <property type="project" value="TreeGrafter"/>
</dbReference>
<feature type="transmembrane region" description="Helical" evidence="5">
    <location>
        <begin position="20"/>
        <end position="39"/>
    </location>
</feature>
<keyword evidence="3" id="KW-0862">Zinc</keyword>
<feature type="transmembrane region" description="Helical" evidence="5">
    <location>
        <begin position="45"/>
        <end position="64"/>
    </location>
</feature>
<feature type="transmembrane region" description="Helical" evidence="5">
    <location>
        <begin position="158"/>
        <end position="181"/>
    </location>
</feature>
<evidence type="ECO:0000256" key="3">
    <source>
        <dbReference type="ARBA" id="ARBA00022833"/>
    </source>
</evidence>
<dbReference type="EMBL" id="CAJJDN010000105">
    <property type="protein sequence ID" value="CAD8114173.1"/>
    <property type="molecule type" value="Genomic_DNA"/>
</dbReference>
<evidence type="ECO:0000313" key="8">
    <source>
        <dbReference type="Proteomes" id="UP000692954"/>
    </source>
</evidence>
<dbReference type="PROSITE" id="PS51257">
    <property type="entry name" value="PROKAR_LIPOPROTEIN"/>
    <property type="match status" value="1"/>
</dbReference>
<feature type="transmembrane region" description="Helical" evidence="5">
    <location>
        <begin position="133"/>
        <end position="152"/>
    </location>
</feature>
<feature type="domain" description="RING-type" evidence="6">
    <location>
        <begin position="259"/>
        <end position="308"/>
    </location>
</feature>
<evidence type="ECO:0000313" key="7">
    <source>
        <dbReference type="EMBL" id="CAD8114173.1"/>
    </source>
</evidence>
<dbReference type="InterPro" id="IPR001841">
    <property type="entry name" value="Znf_RING"/>
</dbReference>
<dbReference type="AlphaFoldDB" id="A0A8S1QF51"/>
<keyword evidence="1" id="KW-0479">Metal-binding</keyword>
<sequence length="313" mass="36255">MIISKSAAHSIKSFRKQNKFQGSLTLIGLISGCIGFIILKNTFYQLIFLAELIIANFLMLVVFINQYLASKQQLNVLSMCFLISETERANNNQNLGLEQMIDLGCLYKVSTCSKFYTRIKIAFHNNCCESKDIFYFILSAGVIVQLFFEQSFQSDLNFYLVGILCLTSFCELTLTALGIFIEMPRRIRQYYKMKILHRRASQVQFQVMQSMDNGSVLFESLLENEQQDIQILEPQADQRQQQALQQNFNINNIEEKIQCQICFEELEATGNIQQLHCHPTHIFHSECISNWFQKKFQENLVPSCPICRAPQNQ</sequence>
<dbReference type="GO" id="GO:0061630">
    <property type="term" value="F:ubiquitin protein ligase activity"/>
    <property type="evidence" value="ECO:0007669"/>
    <property type="project" value="TreeGrafter"/>
</dbReference>
<evidence type="ECO:0000256" key="1">
    <source>
        <dbReference type="ARBA" id="ARBA00022723"/>
    </source>
</evidence>
<evidence type="ECO:0000256" key="2">
    <source>
        <dbReference type="ARBA" id="ARBA00022771"/>
    </source>
</evidence>
<dbReference type="OrthoDB" id="310268at2759"/>
<dbReference type="Pfam" id="PF13639">
    <property type="entry name" value="zf-RING_2"/>
    <property type="match status" value="1"/>
</dbReference>
<reference evidence="7" key="1">
    <citation type="submission" date="2021-01" db="EMBL/GenBank/DDBJ databases">
        <authorList>
            <consortium name="Genoscope - CEA"/>
            <person name="William W."/>
        </authorList>
    </citation>
    <scope>NUCLEOTIDE SEQUENCE</scope>
</reference>
<keyword evidence="5" id="KW-0812">Transmembrane</keyword>
<accession>A0A8S1QF51</accession>
<organism evidence="7 8">
    <name type="scientific">Paramecium sonneborni</name>
    <dbReference type="NCBI Taxonomy" id="65129"/>
    <lineage>
        <taxon>Eukaryota</taxon>
        <taxon>Sar</taxon>
        <taxon>Alveolata</taxon>
        <taxon>Ciliophora</taxon>
        <taxon>Intramacronucleata</taxon>
        <taxon>Oligohymenophorea</taxon>
        <taxon>Peniculida</taxon>
        <taxon>Parameciidae</taxon>
        <taxon>Paramecium</taxon>
    </lineage>
</organism>
<dbReference type="GO" id="GO:0008270">
    <property type="term" value="F:zinc ion binding"/>
    <property type="evidence" value="ECO:0007669"/>
    <property type="project" value="UniProtKB-KW"/>
</dbReference>
<evidence type="ECO:0000256" key="5">
    <source>
        <dbReference type="SAM" id="Phobius"/>
    </source>
</evidence>
<keyword evidence="5" id="KW-1133">Transmembrane helix</keyword>
<proteinExistence type="predicted"/>
<dbReference type="PANTHER" id="PTHR45969">
    <property type="entry name" value="RING ZINC FINGER PROTEIN-RELATED"/>
    <property type="match status" value="1"/>
</dbReference>
<dbReference type="CDD" id="cd16448">
    <property type="entry name" value="RING-H2"/>
    <property type="match status" value="1"/>
</dbReference>
<dbReference type="PANTHER" id="PTHR45969:SF69">
    <property type="entry name" value="FINGER DOMAIN PROTEIN, PUTATIVE (AFU_ORTHOLOGUE AFUA_3G12190)-RELATED"/>
    <property type="match status" value="1"/>
</dbReference>
<dbReference type="Proteomes" id="UP000692954">
    <property type="component" value="Unassembled WGS sequence"/>
</dbReference>